<evidence type="ECO:0000256" key="1">
    <source>
        <dbReference type="SAM" id="MobiDB-lite"/>
    </source>
</evidence>
<evidence type="ECO:0000256" key="3">
    <source>
        <dbReference type="SAM" id="SignalP"/>
    </source>
</evidence>
<keyword evidence="5" id="KW-1185">Reference proteome</keyword>
<feature type="transmembrane region" description="Helical" evidence="2">
    <location>
        <begin position="340"/>
        <end position="359"/>
    </location>
</feature>
<feature type="compositionally biased region" description="Basic and acidic residues" evidence="1">
    <location>
        <begin position="470"/>
        <end position="484"/>
    </location>
</feature>
<accession>A0AAD3HDC0</accession>
<feature type="region of interest" description="Disordered" evidence="1">
    <location>
        <begin position="450"/>
        <end position="492"/>
    </location>
</feature>
<protein>
    <submittedName>
        <fullName evidence="4">Uncharacterized protein</fullName>
    </submittedName>
</protein>
<gene>
    <name evidence="4" type="ORF">CTEN210_15520</name>
</gene>
<evidence type="ECO:0000256" key="2">
    <source>
        <dbReference type="SAM" id="Phobius"/>
    </source>
</evidence>
<name>A0AAD3HDC0_9STRA</name>
<feature type="compositionally biased region" description="Low complexity" evidence="1">
    <location>
        <begin position="108"/>
        <end position="139"/>
    </location>
</feature>
<keyword evidence="2" id="KW-0472">Membrane</keyword>
<feature type="compositionally biased region" description="Polar residues" evidence="1">
    <location>
        <begin position="460"/>
        <end position="469"/>
    </location>
</feature>
<organism evidence="4 5">
    <name type="scientific">Chaetoceros tenuissimus</name>
    <dbReference type="NCBI Taxonomy" id="426638"/>
    <lineage>
        <taxon>Eukaryota</taxon>
        <taxon>Sar</taxon>
        <taxon>Stramenopiles</taxon>
        <taxon>Ochrophyta</taxon>
        <taxon>Bacillariophyta</taxon>
        <taxon>Coscinodiscophyceae</taxon>
        <taxon>Chaetocerotophycidae</taxon>
        <taxon>Chaetocerotales</taxon>
        <taxon>Chaetocerotaceae</taxon>
        <taxon>Chaetoceros</taxon>
    </lineage>
</organism>
<keyword evidence="2" id="KW-0812">Transmembrane</keyword>
<evidence type="ECO:0000313" key="5">
    <source>
        <dbReference type="Proteomes" id="UP001054902"/>
    </source>
</evidence>
<proteinExistence type="predicted"/>
<dbReference type="EMBL" id="BLLK01000062">
    <property type="protein sequence ID" value="GFH59044.1"/>
    <property type="molecule type" value="Genomic_DNA"/>
</dbReference>
<feature type="compositionally biased region" description="Basic and acidic residues" evidence="1">
    <location>
        <begin position="69"/>
        <end position="79"/>
    </location>
</feature>
<sequence>MQRRTRHQYSVMYLFLLLCIFSVVFCLGQEIQERTRIKNAEIEKNSMLRVARRAAPQITSRFEDEDDDRHDHNPDDKNPPDVTNPPTRSPVISTPSPTMAPTFSPTMAPTFSPTKAPTSAPTPAQKIPTSSPTAPPTATMQPTCGGVNIVTGIMGNSGNLPATVLRYKYAIETDPNSSASMMSDIIPALEMKMLKVIGRNYMTPQCSESRGGIFHISHRTGAAAVETAGESAESNTAMQALSSEPNDNPMGRECDIVSADSDCTMIQGRMSYYVDGEPSLFGPEILQKIKDGMLNDEFVDAHPAIQKISFVPDDVFAPTSSPTSMSPDGEDPEEGGPNGGLMAVYVALGAASLVTLFVAGRAVNKRRNGQAIHPGAVEVNSDSGGVSISSLKDLGNFEHTSAHDLDTVRVANKGLNDETEVNVDMESLESKESQGQNNFDFFDLILENSSSAQQQQQQQPTGTVQPTEQVRNRGLPEENAHPNADDMSEISF</sequence>
<dbReference type="Proteomes" id="UP001054902">
    <property type="component" value="Unassembled WGS sequence"/>
</dbReference>
<feature type="compositionally biased region" description="Polar residues" evidence="1">
    <location>
        <begin position="84"/>
        <end position="107"/>
    </location>
</feature>
<feature type="chain" id="PRO_5042280195" evidence="3">
    <location>
        <begin position="29"/>
        <end position="492"/>
    </location>
</feature>
<feature type="region of interest" description="Disordered" evidence="1">
    <location>
        <begin position="316"/>
        <end position="338"/>
    </location>
</feature>
<evidence type="ECO:0000313" key="4">
    <source>
        <dbReference type="EMBL" id="GFH59044.1"/>
    </source>
</evidence>
<keyword evidence="3" id="KW-0732">Signal</keyword>
<comment type="caution">
    <text evidence="4">The sequence shown here is derived from an EMBL/GenBank/DDBJ whole genome shotgun (WGS) entry which is preliminary data.</text>
</comment>
<keyword evidence="2" id="KW-1133">Transmembrane helix</keyword>
<reference evidence="4 5" key="1">
    <citation type="journal article" date="2021" name="Sci. Rep.">
        <title>The genome of the diatom Chaetoceros tenuissimus carries an ancient integrated fragment of an extant virus.</title>
        <authorList>
            <person name="Hongo Y."/>
            <person name="Kimura K."/>
            <person name="Takaki Y."/>
            <person name="Yoshida Y."/>
            <person name="Baba S."/>
            <person name="Kobayashi G."/>
            <person name="Nagasaki K."/>
            <person name="Hano T."/>
            <person name="Tomaru Y."/>
        </authorList>
    </citation>
    <scope>NUCLEOTIDE SEQUENCE [LARGE SCALE GENOMIC DNA]</scope>
    <source>
        <strain evidence="4 5">NIES-3715</strain>
    </source>
</reference>
<dbReference type="AlphaFoldDB" id="A0AAD3HDC0"/>
<feature type="signal peptide" evidence="3">
    <location>
        <begin position="1"/>
        <end position="28"/>
    </location>
</feature>
<feature type="region of interest" description="Disordered" evidence="1">
    <location>
        <begin position="53"/>
        <end position="140"/>
    </location>
</feature>